<keyword evidence="3 4" id="KW-0732">Signal</keyword>
<keyword evidence="8" id="KW-1185">Reference proteome</keyword>
<feature type="domain" description="Right handed beta helix" evidence="6">
    <location>
        <begin position="249"/>
        <end position="418"/>
    </location>
</feature>
<proteinExistence type="predicted"/>
<dbReference type="RefSeq" id="WP_301138419.1">
    <property type="nucleotide sequence ID" value="NZ_JAUHTQ010000007.1"/>
</dbReference>
<evidence type="ECO:0000259" key="6">
    <source>
        <dbReference type="Pfam" id="PF13229"/>
    </source>
</evidence>
<name>A0ABT8GT65_9BACL</name>
<comment type="caution">
    <text evidence="7">The sequence shown here is derived from an EMBL/GenBank/DDBJ whole genome shotgun (WGS) entry which is preliminary data.</text>
</comment>
<dbReference type="Gene3D" id="2.160.20.10">
    <property type="entry name" value="Single-stranded right-handed beta-helix, Pectin lyase-like"/>
    <property type="match status" value="1"/>
</dbReference>
<feature type="chain" id="PRO_5045880695" evidence="4">
    <location>
        <begin position="22"/>
        <end position="464"/>
    </location>
</feature>
<accession>A0ABT8GT65</accession>
<evidence type="ECO:0000256" key="1">
    <source>
        <dbReference type="ARBA" id="ARBA00004613"/>
    </source>
</evidence>
<evidence type="ECO:0000256" key="4">
    <source>
        <dbReference type="SAM" id="SignalP"/>
    </source>
</evidence>
<dbReference type="Pfam" id="PF07602">
    <property type="entry name" value="DUF1565"/>
    <property type="match status" value="1"/>
</dbReference>
<sequence>MKRIILMILAAAIIFCLTNINKNKDHQQNIYVATDGNDEYDGSKSKPFRTLKKAAQVAEAGTTVHIREGVYKEKLVIMHSGKKSKEIVFKPYKDEKVVLSGEELKIEEGDTSIIIIDNKNHVTIHGLTVQDLTTELASETVMGIFVTGSSSHITLDSNHVEQIETHAKEGNGHGIAVYATGTMEDIAITNNTVQELKLGASEALVLNGNIDGFKIEHNHVHSNDNIGIDLIGYEGVSTDHDNDFVRNGVVSNNTVHGISTYGNPAYGEEYSAAGIYVDGGRDITIEENTVYQNDIGIEATSEHGGKNAENIQIINNTIYENFLTGISIGGYDENRGGTINSYIAQNILYRNDTLNLDGGQLMLQHDVKDNTIEKNILTAGPSRIFIANFFTTNENTILSHNIFHREKGKDGIWIWKDEEYSSFPEFKWASNSDEESSYLEPNYVNPEAYDFNLKEDSVAREIMD</sequence>
<dbReference type="InterPro" id="IPR052052">
    <property type="entry name" value="Polysaccharide_Lyase_9"/>
</dbReference>
<dbReference type="Proteomes" id="UP001172743">
    <property type="component" value="Unassembled WGS sequence"/>
</dbReference>
<evidence type="ECO:0000313" key="7">
    <source>
        <dbReference type="EMBL" id="MDN4494111.1"/>
    </source>
</evidence>
<evidence type="ECO:0000256" key="2">
    <source>
        <dbReference type="ARBA" id="ARBA00022525"/>
    </source>
</evidence>
<comment type="subcellular location">
    <subcellularLocation>
        <location evidence="1">Secreted</location>
    </subcellularLocation>
</comment>
<feature type="domain" description="DUF1565" evidence="5">
    <location>
        <begin position="35"/>
        <end position="74"/>
    </location>
</feature>
<gene>
    <name evidence="7" type="ORF">QYB95_11220</name>
</gene>
<dbReference type="InterPro" id="IPR012334">
    <property type="entry name" value="Pectin_lyas_fold"/>
</dbReference>
<dbReference type="Pfam" id="PF13229">
    <property type="entry name" value="Beta_helix"/>
    <property type="match status" value="1"/>
</dbReference>
<dbReference type="InterPro" id="IPR039448">
    <property type="entry name" value="Beta_helix"/>
</dbReference>
<dbReference type="InterPro" id="IPR011459">
    <property type="entry name" value="DUF1565"/>
</dbReference>
<dbReference type="PANTHER" id="PTHR40088:SF2">
    <property type="entry name" value="SECRETED SUGAR HYDROLASE"/>
    <property type="match status" value="1"/>
</dbReference>
<evidence type="ECO:0000313" key="8">
    <source>
        <dbReference type="Proteomes" id="UP001172743"/>
    </source>
</evidence>
<reference evidence="7" key="1">
    <citation type="submission" date="2023-07" db="EMBL/GenBank/DDBJ databases">
        <title>Ureibacillus sp. isolated from freshwater well.</title>
        <authorList>
            <person name="Kirdat K."/>
            <person name="Bhatt A."/>
            <person name="Teware R."/>
            <person name="Bhavsar Y."/>
            <person name="Yadav A."/>
        </authorList>
    </citation>
    <scope>NUCLEOTIDE SEQUENCE</scope>
    <source>
        <strain evidence="7">BA0131</strain>
    </source>
</reference>
<keyword evidence="2" id="KW-0964">Secreted</keyword>
<dbReference type="PANTHER" id="PTHR40088">
    <property type="entry name" value="PECTATE LYASE (EUROFUNG)"/>
    <property type="match status" value="1"/>
</dbReference>
<protein>
    <submittedName>
        <fullName evidence="7">Right-handed parallel beta-helix repeat-containing protein</fullName>
    </submittedName>
</protein>
<evidence type="ECO:0000256" key="3">
    <source>
        <dbReference type="ARBA" id="ARBA00022729"/>
    </source>
</evidence>
<evidence type="ECO:0000259" key="5">
    <source>
        <dbReference type="Pfam" id="PF07602"/>
    </source>
</evidence>
<dbReference type="EMBL" id="JAUHTQ010000007">
    <property type="protein sequence ID" value="MDN4494111.1"/>
    <property type="molecule type" value="Genomic_DNA"/>
</dbReference>
<dbReference type="SUPFAM" id="SSF51126">
    <property type="entry name" value="Pectin lyase-like"/>
    <property type="match status" value="1"/>
</dbReference>
<dbReference type="InterPro" id="IPR006626">
    <property type="entry name" value="PbH1"/>
</dbReference>
<organism evidence="7 8">
    <name type="scientific">Ureibacillus aquaedulcis</name>
    <dbReference type="NCBI Taxonomy" id="3058421"/>
    <lineage>
        <taxon>Bacteria</taxon>
        <taxon>Bacillati</taxon>
        <taxon>Bacillota</taxon>
        <taxon>Bacilli</taxon>
        <taxon>Bacillales</taxon>
        <taxon>Caryophanaceae</taxon>
        <taxon>Ureibacillus</taxon>
    </lineage>
</organism>
<feature type="signal peptide" evidence="4">
    <location>
        <begin position="1"/>
        <end position="21"/>
    </location>
</feature>
<dbReference type="SMART" id="SM00710">
    <property type="entry name" value="PbH1"/>
    <property type="match status" value="7"/>
</dbReference>
<dbReference type="InterPro" id="IPR011050">
    <property type="entry name" value="Pectin_lyase_fold/virulence"/>
</dbReference>